<dbReference type="EMBL" id="CP019937">
    <property type="protein sequence ID" value="ARO14604.1"/>
    <property type="molecule type" value="Genomic_DNA"/>
</dbReference>
<dbReference type="InterPro" id="IPR000843">
    <property type="entry name" value="HTH_LacI"/>
</dbReference>
<dbReference type="InterPro" id="IPR028082">
    <property type="entry name" value="Peripla_BP_I"/>
</dbReference>
<evidence type="ECO:0000256" key="2">
    <source>
        <dbReference type="ARBA" id="ARBA00023125"/>
    </source>
</evidence>
<dbReference type="PROSITE" id="PS50932">
    <property type="entry name" value="HTH_LACI_2"/>
    <property type="match status" value="1"/>
</dbReference>
<dbReference type="Pfam" id="PF00356">
    <property type="entry name" value="LacI"/>
    <property type="match status" value="1"/>
</dbReference>
<dbReference type="SMART" id="SM00354">
    <property type="entry name" value="HTH_LACI"/>
    <property type="match status" value="1"/>
</dbReference>
<dbReference type="SUPFAM" id="SSF47413">
    <property type="entry name" value="lambda repressor-like DNA-binding domains"/>
    <property type="match status" value="1"/>
</dbReference>
<name>A0A1W6NZH1_9RHOB</name>
<accession>A0A1W6NZH1</accession>
<dbReference type="Gene3D" id="3.40.50.2300">
    <property type="match status" value="2"/>
</dbReference>
<organism evidence="5 6">
    <name type="scientific">Ketogulonicigenium robustum</name>
    <dbReference type="NCBI Taxonomy" id="92947"/>
    <lineage>
        <taxon>Bacteria</taxon>
        <taxon>Pseudomonadati</taxon>
        <taxon>Pseudomonadota</taxon>
        <taxon>Alphaproteobacteria</taxon>
        <taxon>Rhodobacterales</taxon>
        <taxon>Roseobacteraceae</taxon>
        <taxon>Ketogulonicigenium</taxon>
    </lineage>
</organism>
<evidence type="ECO:0000313" key="5">
    <source>
        <dbReference type="EMBL" id="ARO14604.1"/>
    </source>
</evidence>
<protein>
    <submittedName>
        <fullName evidence="5">Putative HTH-type transcriptional regulator</fullName>
    </submittedName>
</protein>
<dbReference type="RefSeq" id="WP_085786121.1">
    <property type="nucleotide sequence ID" value="NZ_CP019937.1"/>
</dbReference>
<keyword evidence="3" id="KW-0804">Transcription</keyword>
<dbReference type="GO" id="GO:0003700">
    <property type="term" value="F:DNA-binding transcription factor activity"/>
    <property type="evidence" value="ECO:0007669"/>
    <property type="project" value="TreeGrafter"/>
</dbReference>
<dbReference type="Gene3D" id="1.10.260.40">
    <property type="entry name" value="lambda repressor-like DNA-binding domains"/>
    <property type="match status" value="1"/>
</dbReference>
<dbReference type="KEGG" id="kro:BVG79_01258"/>
<dbReference type="PANTHER" id="PTHR30146:SF109">
    <property type="entry name" value="HTH-TYPE TRANSCRIPTIONAL REGULATOR GALS"/>
    <property type="match status" value="1"/>
</dbReference>
<dbReference type="STRING" id="92947.BVG79_01258"/>
<dbReference type="GO" id="GO:0000976">
    <property type="term" value="F:transcription cis-regulatory region binding"/>
    <property type="evidence" value="ECO:0007669"/>
    <property type="project" value="TreeGrafter"/>
</dbReference>
<keyword evidence="1" id="KW-0805">Transcription regulation</keyword>
<gene>
    <name evidence="5" type="primary">galR</name>
    <name evidence="5" type="ORF">BVG79_01258</name>
</gene>
<dbReference type="CDD" id="cd01392">
    <property type="entry name" value="HTH_LacI"/>
    <property type="match status" value="1"/>
</dbReference>
<keyword evidence="6" id="KW-1185">Reference proteome</keyword>
<sequence length="331" mass="35855">MAGLKELAESLGLSITTVSRALDGYSDVSEKTRLRVVAAANAAGYRPNAAARRLRRQRTDIVMMPLPSTDGEIATSHLTRVVASCARDLLAHRINLMIAPVPSEETELELCRNLVDGQRIDAMLLVRTRRNDPRVDFLLDRGIPFVTDGRTESARPHPWLDGDGFSAFKTATQRFIADGHLHIGMIGADESFYFAHDRAEGYRAAMRAAGRPELMVQGTLNEAGGYAAARQIMTGHVPPTAILCATDSMALGALAALHEMDSNVAIVGHDDLAMGAFSQPRLSSMRIDTEDQGARLAGLLLRTLAGEPVADLNELLPVTAVDRDSHLRRAI</sequence>
<dbReference type="OrthoDB" id="234496at2"/>
<evidence type="ECO:0000256" key="3">
    <source>
        <dbReference type="ARBA" id="ARBA00023163"/>
    </source>
</evidence>
<evidence type="ECO:0000256" key="1">
    <source>
        <dbReference type="ARBA" id="ARBA00023015"/>
    </source>
</evidence>
<dbReference type="Proteomes" id="UP000242447">
    <property type="component" value="Chromosome"/>
</dbReference>
<dbReference type="Pfam" id="PF13377">
    <property type="entry name" value="Peripla_BP_3"/>
    <property type="match status" value="1"/>
</dbReference>
<dbReference type="InterPro" id="IPR010982">
    <property type="entry name" value="Lambda_DNA-bd_dom_sf"/>
</dbReference>
<proteinExistence type="predicted"/>
<evidence type="ECO:0000313" key="6">
    <source>
        <dbReference type="Proteomes" id="UP000242447"/>
    </source>
</evidence>
<evidence type="ECO:0000259" key="4">
    <source>
        <dbReference type="PROSITE" id="PS50932"/>
    </source>
</evidence>
<dbReference type="PANTHER" id="PTHR30146">
    <property type="entry name" value="LACI-RELATED TRANSCRIPTIONAL REPRESSOR"/>
    <property type="match status" value="1"/>
</dbReference>
<keyword evidence="2" id="KW-0238">DNA-binding</keyword>
<feature type="domain" description="HTH lacI-type" evidence="4">
    <location>
        <begin position="2"/>
        <end position="56"/>
    </location>
</feature>
<dbReference type="AlphaFoldDB" id="A0A1W6NZH1"/>
<dbReference type="SUPFAM" id="SSF53822">
    <property type="entry name" value="Periplasmic binding protein-like I"/>
    <property type="match status" value="1"/>
</dbReference>
<dbReference type="InterPro" id="IPR046335">
    <property type="entry name" value="LacI/GalR-like_sensor"/>
</dbReference>
<reference evidence="5 6" key="1">
    <citation type="submission" date="2017-02" db="EMBL/GenBank/DDBJ databases">
        <title>Ketogulonicigenium robustum SPU B003 Genome sequencing and assembly.</title>
        <authorList>
            <person name="Li Y."/>
            <person name="Liu L."/>
            <person name="Wang C."/>
            <person name="Zhang M."/>
            <person name="Zhang T."/>
            <person name="Zhang Y."/>
        </authorList>
    </citation>
    <scope>NUCLEOTIDE SEQUENCE [LARGE SCALE GENOMIC DNA]</scope>
    <source>
        <strain evidence="5 6">SPU_B003</strain>
    </source>
</reference>